<evidence type="ECO:0000313" key="1">
    <source>
        <dbReference type="EMBL" id="VAX15553.1"/>
    </source>
</evidence>
<gene>
    <name evidence="1" type="ORF">MNBD_NITROSPINAE04-365</name>
</gene>
<organism evidence="1">
    <name type="scientific">hydrothermal vent metagenome</name>
    <dbReference type="NCBI Taxonomy" id="652676"/>
    <lineage>
        <taxon>unclassified sequences</taxon>
        <taxon>metagenomes</taxon>
        <taxon>ecological metagenomes</taxon>
    </lineage>
</organism>
<proteinExistence type="predicted"/>
<dbReference type="InterPro" id="IPR013783">
    <property type="entry name" value="Ig-like_fold"/>
</dbReference>
<accession>A0A3B1BTM6</accession>
<feature type="non-terminal residue" evidence="1">
    <location>
        <position position="1"/>
    </location>
</feature>
<name>A0A3B1BTM6_9ZZZZ</name>
<evidence type="ECO:0008006" key="2">
    <source>
        <dbReference type="Google" id="ProtNLM"/>
    </source>
</evidence>
<dbReference type="EMBL" id="UOGA01000041">
    <property type="protein sequence ID" value="VAX15553.1"/>
    <property type="molecule type" value="Genomic_DNA"/>
</dbReference>
<protein>
    <recommendedName>
        <fullName evidence="2">Bacterial repeat domain-containing protein</fullName>
    </recommendedName>
</protein>
<dbReference type="AlphaFoldDB" id="A0A3B1BTM6"/>
<reference evidence="1" key="1">
    <citation type="submission" date="2018-06" db="EMBL/GenBank/DDBJ databases">
        <authorList>
            <person name="Zhirakovskaya E."/>
        </authorList>
    </citation>
    <scope>NUCLEOTIDE SEQUENCE</scope>
</reference>
<sequence>GVVTFDGTAGDWILCSISVAGNDAAMFGVTNPNGDCGVGDQVTSTTCQFNGTFSPTSTGAKKTTLTVTYDNWADACGSPLADLTITLRGTGTGYNLLRVYKRGAPPAGMGYVYSEPPGIYCPGDGTHISDLAIDSPDTCSAHFEEGTEVFLYTENRNGMLFRRWEGACDGMWRGAPCDLIMDEDKVVYVRFYPPDPWLKWLKLDAVTGIGYPVPFSDNSIEFTSGMLQGGCADMTVIIHNNANRSIDIGTIGGLDPLESPFTITDDACSDTTLPNHTDCSIMVEYCPTDSGPHTDTFDLPSSDPNFPSQTVTVTGGN</sequence>
<dbReference type="Gene3D" id="2.60.40.10">
    <property type="entry name" value="Immunoglobulins"/>
    <property type="match status" value="1"/>
</dbReference>